<sequence>MGLFGCITQCFKGCLHPVTTWFGDFFNLTDDDLEAPLLNPESFTNSNISQGSNLQSLIGTLFTTASFSEAAPLNSDNPQTYGTFERRYTNPLTWFGNLFNVTADSQLANPEAAPEAPPPNRVTVVETTGSTTVETTTWYRRHWLDFWGNPFFAPADELEVAPLTSENLQAHDTPARGYNPLTWFRNLFRTTTNLENSQTRGTYAPSTHAPSTRSDDSSSSHVTILVEPLPPNMVPPAPGMMPLPPPLLLTKRVTAFLRANLSDLLRAAVLTTPAGNLLVHASNLPASILRRQCAVAASLWSMHSPPPSGGATHNGAEGSSSGSSPAPSGSTTTVPSPAVTVQLDSGAVFVIRQLQCGMLFICMGGEEGAATSSAAGGSTSAAASAATSDNAGEDLGPGSGSSSATAPGTGNMGGTSPLASPSEVDSVHSSGTAGAATTASQGTAGTSAAGGLSPASVLALRRQVEELARWLDARLGSLYVPEIGIGAGMGVRA</sequence>
<name>A0AA39XVK4_9PEZI</name>
<feature type="compositionally biased region" description="Low complexity" evidence="1">
    <location>
        <begin position="400"/>
        <end position="409"/>
    </location>
</feature>
<reference evidence="2" key="1">
    <citation type="submission" date="2023-06" db="EMBL/GenBank/DDBJ databases">
        <title>Genome-scale phylogeny and comparative genomics of the fungal order Sordariales.</title>
        <authorList>
            <consortium name="Lawrence Berkeley National Laboratory"/>
            <person name="Hensen N."/>
            <person name="Bonometti L."/>
            <person name="Westerberg I."/>
            <person name="Brannstrom I.O."/>
            <person name="Guillou S."/>
            <person name="Cros-Aarteil S."/>
            <person name="Calhoun S."/>
            <person name="Haridas S."/>
            <person name="Kuo A."/>
            <person name="Mondo S."/>
            <person name="Pangilinan J."/>
            <person name="Riley R."/>
            <person name="Labutti K."/>
            <person name="Andreopoulos B."/>
            <person name="Lipzen A."/>
            <person name="Chen C."/>
            <person name="Yanf M."/>
            <person name="Daum C."/>
            <person name="Ng V."/>
            <person name="Clum A."/>
            <person name="Steindorff A."/>
            <person name="Ohm R."/>
            <person name="Martin F."/>
            <person name="Silar P."/>
            <person name="Natvig D."/>
            <person name="Lalanne C."/>
            <person name="Gautier V."/>
            <person name="Ament-Velasquez S.L."/>
            <person name="Kruys A."/>
            <person name="Hutchinson M.I."/>
            <person name="Powell A.J."/>
            <person name="Barry K."/>
            <person name="Miller A.N."/>
            <person name="Grigoriev I.V."/>
            <person name="Debuchy R."/>
            <person name="Gladieux P."/>
            <person name="Thoren M.H."/>
            <person name="Johannesson H."/>
        </authorList>
    </citation>
    <scope>NUCLEOTIDE SEQUENCE</scope>
    <source>
        <strain evidence="2">SMH2532-1</strain>
    </source>
</reference>
<feature type="compositionally biased region" description="Polar residues" evidence="1">
    <location>
        <begin position="194"/>
        <end position="212"/>
    </location>
</feature>
<dbReference type="Proteomes" id="UP001174936">
    <property type="component" value="Unassembled WGS sequence"/>
</dbReference>
<accession>A0AA39XVK4</accession>
<protein>
    <submittedName>
        <fullName evidence="2">Uncharacterized protein</fullName>
    </submittedName>
</protein>
<feature type="region of interest" description="Disordered" evidence="1">
    <location>
        <begin position="194"/>
        <end position="221"/>
    </location>
</feature>
<comment type="caution">
    <text evidence="2">The sequence shown here is derived from an EMBL/GenBank/DDBJ whole genome shotgun (WGS) entry which is preliminary data.</text>
</comment>
<feature type="region of interest" description="Disordered" evidence="1">
    <location>
        <begin position="305"/>
        <end position="337"/>
    </location>
</feature>
<feature type="compositionally biased region" description="Low complexity" evidence="1">
    <location>
        <begin position="429"/>
        <end position="451"/>
    </location>
</feature>
<gene>
    <name evidence="2" type="ORF">B0T16DRAFT_448618</name>
</gene>
<feature type="region of interest" description="Disordered" evidence="1">
    <location>
        <begin position="385"/>
        <end position="451"/>
    </location>
</feature>
<evidence type="ECO:0000256" key="1">
    <source>
        <dbReference type="SAM" id="MobiDB-lite"/>
    </source>
</evidence>
<keyword evidence="3" id="KW-1185">Reference proteome</keyword>
<organism evidence="2 3">
    <name type="scientific">Cercophora newfieldiana</name>
    <dbReference type="NCBI Taxonomy" id="92897"/>
    <lineage>
        <taxon>Eukaryota</taxon>
        <taxon>Fungi</taxon>
        <taxon>Dikarya</taxon>
        <taxon>Ascomycota</taxon>
        <taxon>Pezizomycotina</taxon>
        <taxon>Sordariomycetes</taxon>
        <taxon>Sordariomycetidae</taxon>
        <taxon>Sordariales</taxon>
        <taxon>Lasiosphaeriaceae</taxon>
        <taxon>Cercophora</taxon>
    </lineage>
</organism>
<evidence type="ECO:0000313" key="2">
    <source>
        <dbReference type="EMBL" id="KAK0641068.1"/>
    </source>
</evidence>
<dbReference type="AlphaFoldDB" id="A0AA39XVK4"/>
<proteinExistence type="predicted"/>
<evidence type="ECO:0000313" key="3">
    <source>
        <dbReference type="Proteomes" id="UP001174936"/>
    </source>
</evidence>
<dbReference type="EMBL" id="JAULSV010000006">
    <property type="protein sequence ID" value="KAK0641068.1"/>
    <property type="molecule type" value="Genomic_DNA"/>
</dbReference>
<feature type="compositionally biased region" description="Low complexity" evidence="1">
    <location>
        <begin position="315"/>
        <end position="337"/>
    </location>
</feature>